<name>A0A6H1P5F5_PRIMG</name>
<organism evidence="1 2">
    <name type="scientific">Priestia megaterium</name>
    <name type="common">Bacillus megaterium</name>
    <dbReference type="NCBI Taxonomy" id="1404"/>
    <lineage>
        <taxon>Bacteria</taxon>
        <taxon>Bacillati</taxon>
        <taxon>Bacillota</taxon>
        <taxon>Bacilli</taxon>
        <taxon>Bacillales</taxon>
        <taxon>Bacillaceae</taxon>
        <taxon>Priestia</taxon>
    </lineage>
</organism>
<evidence type="ECO:0000313" key="2">
    <source>
        <dbReference type="Proteomes" id="UP000501868"/>
    </source>
</evidence>
<protein>
    <submittedName>
        <fullName evidence="1">Uncharacterized protein</fullName>
    </submittedName>
</protein>
<proteinExistence type="predicted"/>
<reference evidence="1 2" key="1">
    <citation type="submission" date="2020-04" db="EMBL/GenBank/DDBJ databases">
        <title>Genome-Wide Identification of 5-Methylcytosine Sites in Bacterial Genomes By High-Throughput Sequencing of MspJI Restriction Fragments.</title>
        <authorList>
            <person name="Wu V."/>
        </authorList>
    </citation>
    <scope>NUCLEOTIDE SEQUENCE [LARGE SCALE GENOMIC DNA]</scope>
    <source>
        <strain evidence="1 2">S2</strain>
    </source>
</reference>
<sequence>MKALSVAGIVTIMSCNGHGKGRPLITFCGKQNAIWFCILFDEIKNNLKLYYEWYFQDVDGLDIHFVARRRQNEWNLEKVLEDTMQMAEYFLNEAENLSKMKRDIFDRKYKSTRRLVHQMDYAQMNKLMRTKYKNYIRSQVEVKIH</sequence>
<evidence type="ECO:0000313" key="1">
    <source>
        <dbReference type="EMBL" id="QIZ08511.1"/>
    </source>
</evidence>
<dbReference type="AlphaFoldDB" id="A0A6H1P5F5"/>
<accession>A0A6H1P5F5</accession>
<dbReference type="PROSITE" id="PS51257">
    <property type="entry name" value="PROKAR_LIPOPROTEIN"/>
    <property type="match status" value="1"/>
</dbReference>
<dbReference type="EMBL" id="CP051128">
    <property type="protein sequence ID" value="QIZ08511.1"/>
    <property type="molecule type" value="Genomic_DNA"/>
</dbReference>
<dbReference type="Proteomes" id="UP000501868">
    <property type="component" value="Chromosome"/>
</dbReference>
<reference evidence="1 2" key="2">
    <citation type="submission" date="2020-04" db="EMBL/GenBank/DDBJ databases">
        <authorList>
            <person name="Fomenkov A."/>
            <person name="Anton B.P."/>
            <person name="Roberts R.J."/>
        </authorList>
    </citation>
    <scope>NUCLEOTIDE SEQUENCE [LARGE SCALE GENOMIC DNA]</scope>
    <source>
        <strain evidence="1 2">S2</strain>
    </source>
</reference>
<gene>
    <name evidence="1" type="ORF">HFZ78_18845</name>
</gene>